<dbReference type="AlphaFoldDB" id="A0AAV5MWC6"/>
<dbReference type="EMBL" id="BPVZ01001018">
    <property type="protein sequence ID" value="GKV53026.1"/>
    <property type="molecule type" value="Genomic_DNA"/>
</dbReference>
<sequence>MSEENAVTNPEKSAVDERVDKLEATMQTMAATLQTISLTLSTLATGSVPSPPSLVPTTPAPPILIPSSTISPGNRAKDPMVTQLQFPSIYENQPLMGESSSHVPQIPSLSHPPLEVNDPTLPATTPFALNIPPSMGQVPTFQPTPSIEIFRPTLEIGKSKEVDHKLQQLEEALKAMQGPQAYGSIDLDDLCYYPGIQTNFKFKQPDFDKYDGSGCPYAHLQMYARKMAPYANDERVLIHYFQDSLSGPASVWFSTLDKKKIRTFKDVSQAFMRQYEYNMSLAPTRDSLQRITKKSNETFKEFAQRWRSEAAKVIPPLTDSEICSLFIKSTTGTFRAWLAPCVGYTFAQLVTAGEQIEDGLKTGIIMDFQAIQKQLEQVKMGNVGSTSKKFTPGGRKEDEEALSHISTCHAKPVYNVAKIPHDRQPQLQYTPAFKPTPYSQRRPNFNAHAPVRQQFLLTNRPRQFTKLPIPYSEVLKQLVAVGLVETLQTYPIRPPYPHWYDLQAKCEYHNVVGHSTEHCTALKHKIQDLIDEGKLQLDAKDAPNITQNPLPSHDADTMNMVTFDEVEKPVLENVGSWSLDELFAILIEYDLIQPIAQMSLNVSPIMIDDALVCPYHSNMKGHALRDCEDFQKKVKELQAMGSLKFMSAQESEKCIAQFKEVAVDDSTDEICSDDEEDYFGLNNLFGSANMTDPKERWRRMLAERAFMEKHPNFQLIHHAKAPMDPHESVLLETVKEESLCDSWGNLTINALDEEGLEFDRGISLVNGSSQANWAAELLPQRMAATYNKKVRPRVFHQGDPVLRKIMPNERDPRGKFASNYEGPYVVKEAFFGGALLLKYPDVTDYHHPVNADAVKMFP</sequence>
<name>A0AAV5MWC6_9ROSI</name>
<reference evidence="2 3" key="1">
    <citation type="journal article" date="2021" name="Commun. Biol.">
        <title>The genome of Shorea leprosula (Dipterocarpaceae) highlights the ecological relevance of drought in aseasonal tropical rainforests.</title>
        <authorList>
            <person name="Ng K.K.S."/>
            <person name="Kobayashi M.J."/>
            <person name="Fawcett J.A."/>
            <person name="Hatakeyama M."/>
            <person name="Paape T."/>
            <person name="Ng C.H."/>
            <person name="Ang C.C."/>
            <person name="Tnah L.H."/>
            <person name="Lee C.T."/>
            <person name="Nishiyama T."/>
            <person name="Sese J."/>
            <person name="O'Brien M.J."/>
            <person name="Copetti D."/>
            <person name="Mohd Noor M.I."/>
            <person name="Ong R.C."/>
            <person name="Putra M."/>
            <person name="Sireger I.Z."/>
            <person name="Indrioko S."/>
            <person name="Kosugi Y."/>
            <person name="Izuno A."/>
            <person name="Isagi Y."/>
            <person name="Lee S.L."/>
            <person name="Shimizu K.K."/>
        </authorList>
    </citation>
    <scope>NUCLEOTIDE SEQUENCE [LARGE SCALE GENOMIC DNA]</scope>
    <source>
        <strain evidence="2">214</strain>
    </source>
</reference>
<proteinExistence type="predicted"/>
<protein>
    <recommendedName>
        <fullName evidence="1">Retrotransposon gag domain-containing protein</fullName>
    </recommendedName>
</protein>
<organism evidence="2 3">
    <name type="scientific">Rubroshorea leprosula</name>
    <dbReference type="NCBI Taxonomy" id="152421"/>
    <lineage>
        <taxon>Eukaryota</taxon>
        <taxon>Viridiplantae</taxon>
        <taxon>Streptophyta</taxon>
        <taxon>Embryophyta</taxon>
        <taxon>Tracheophyta</taxon>
        <taxon>Spermatophyta</taxon>
        <taxon>Magnoliopsida</taxon>
        <taxon>eudicotyledons</taxon>
        <taxon>Gunneridae</taxon>
        <taxon>Pentapetalae</taxon>
        <taxon>rosids</taxon>
        <taxon>malvids</taxon>
        <taxon>Malvales</taxon>
        <taxon>Dipterocarpaceae</taxon>
        <taxon>Rubroshorea</taxon>
    </lineage>
</organism>
<keyword evidence="3" id="KW-1185">Reference proteome</keyword>
<evidence type="ECO:0000313" key="3">
    <source>
        <dbReference type="Proteomes" id="UP001054252"/>
    </source>
</evidence>
<dbReference type="InterPro" id="IPR005162">
    <property type="entry name" value="Retrotrans_gag_dom"/>
</dbReference>
<evidence type="ECO:0000259" key="1">
    <source>
        <dbReference type="Pfam" id="PF03732"/>
    </source>
</evidence>
<dbReference type="Proteomes" id="UP001054252">
    <property type="component" value="Unassembled WGS sequence"/>
</dbReference>
<gene>
    <name evidence="2" type="ORF">SLEP1_g59575</name>
</gene>
<evidence type="ECO:0000313" key="2">
    <source>
        <dbReference type="EMBL" id="GKV53026.1"/>
    </source>
</evidence>
<dbReference type="PANTHER" id="PTHR32108:SF9">
    <property type="entry name" value="REVERSE TRANSCRIPTASE RNASE H-LIKE DOMAIN-CONTAINING PROTEIN"/>
    <property type="match status" value="1"/>
</dbReference>
<accession>A0AAV5MWC6</accession>
<dbReference type="Pfam" id="PF03732">
    <property type="entry name" value="Retrotrans_gag"/>
    <property type="match status" value="1"/>
</dbReference>
<dbReference type="PANTHER" id="PTHR32108">
    <property type="entry name" value="DNA-DIRECTED RNA POLYMERASE SUBUNIT ALPHA"/>
    <property type="match status" value="1"/>
</dbReference>
<feature type="domain" description="Retrotransposon gag" evidence="1">
    <location>
        <begin position="241"/>
        <end position="324"/>
    </location>
</feature>
<comment type="caution">
    <text evidence="2">The sequence shown here is derived from an EMBL/GenBank/DDBJ whole genome shotgun (WGS) entry which is preliminary data.</text>
</comment>